<accession>A0ABS9D481</accession>
<feature type="compositionally biased region" description="Polar residues" evidence="1">
    <location>
        <begin position="11"/>
        <end position="20"/>
    </location>
</feature>
<dbReference type="EMBL" id="JAKGAS010000003">
    <property type="protein sequence ID" value="MCF2947729.1"/>
    <property type="molecule type" value="Genomic_DNA"/>
</dbReference>
<protein>
    <submittedName>
        <fullName evidence="2">Uncharacterized protein</fullName>
    </submittedName>
</protein>
<dbReference type="InterPro" id="IPR006311">
    <property type="entry name" value="TAT_signal"/>
</dbReference>
<reference evidence="2 3" key="1">
    <citation type="submission" date="2022-01" db="EMBL/GenBank/DDBJ databases">
        <title>Paraglaciecola sp. G1-23.</title>
        <authorList>
            <person name="Jin M.S."/>
            <person name="Han D.M."/>
            <person name="Kim H.M."/>
            <person name="Jeon C.O."/>
        </authorList>
    </citation>
    <scope>NUCLEOTIDE SEQUENCE [LARGE SCALE GENOMIC DNA]</scope>
    <source>
        <strain evidence="2 3">G1-23</strain>
    </source>
</reference>
<keyword evidence="3" id="KW-1185">Reference proteome</keyword>
<dbReference type="Proteomes" id="UP001521137">
    <property type="component" value="Unassembled WGS sequence"/>
</dbReference>
<evidence type="ECO:0000256" key="1">
    <source>
        <dbReference type="SAM" id="MobiDB-lite"/>
    </source>
</evidence>
<sequence>MSLDNPKGIESSVSKNTTPRRTFLKRATATTMVASLPLSSSWATGGGNGCAVSGNLSGNLSRECEPNQIIGKSPNYWKEPNNGGADLGLRWDDIFDKSPLFSGNSGDTLSTLLSAGGINAAIIAAYFNAENGFYGPLDVANGAIYANGLNNQIIENGGTVSVADMLAAIQSTYSI</sequence>
<gene>
    <name evidence="2" type="ORF">L0668_06405</name>
</gene>
<evidence type="ECO:0000313" key="2">
    <source>
        <dbReference type="EMBL" id="MCF2947729.1"/>
    </source>
</evidence>
<name>A0ABS9D481_9ALTE</name>
<organism evidence="2 3">
    <name type="scientific">Paraglaciecola algarum</name>
    <dbReference type="NCBI Taxonomy" id="3050085"/>
    <lineage>
        <taxon>Bacteria</taxon>
        <taxon>Pseudomonadati</taxon>
        <taxon>Pseudomonadota</taxon>
        <taxon>Gammaproteobacteria</taxon>
        <taxon>Alteromonadales</taxon>
        <taxon>Alteromonadaceae</taxon>
        <taxon>Paraglaciecola</taxon>
    </lineage>
</organism>
<comment type="caution">
    <text evidence="2">The sequence shown here is derived from an EMBL/GenBank/DDBJ whole genome shotgun (WGS) entry which is preliminary data.</text>
</comment>
<proteinExistence type="predicted"/>
<dbReference type="RefSeq" id="WP_235311264.1">
    <property type="nucleotide sequence ID" value="NZ_JAKGAS010000003.1"/>
</dbReference>
<dbReference type="PROSITE" id="PS51318">
    <property type="entry name" value="TAT"/>
    <property type="match status" value="1"/>
</dbReference>
<evidence type="ECO:0000313" key="3">
    <source>
        <dbReference type="Proteomes" id="UP001521137"/>
    </source>
</evidence>
<feature type="region of interest" description="Disordered" evidence="1">
    <location>
        <begin position="1"/>
        <end position="21"/>
    </location>
</feature>